<sequence length="222" mass="24436">MIDTGNGKSFAGTIFGASSTVGHSSKSETDEVTAHDCGNGCFYVDTPGFDDTNEDVEKNITKLTTIMWNPQAYRIHPGKLRDGEEYEEQDHSPGANFIRIITIGILDPHETKCRPSYYSCCNGERGSPGCDYKCCDNNPGFVCCRKGDDGCMIGHKCCNSANGIRERPQRCCPVCEDCSEDLNLDRCKKVCRNCKEIQSAITGCITTSHDFELDVSPINSWA</sequence>
<proteinExistence type="predicted"/>
<dbReference type="Proteomes" id="UP000789706">
    <property type="component" value="Unassembled WGS sequence"/>
</dbReference>
<dbReference type="OrthoDB" id="2443925at2759"/>
<comment type="caution">
    <text evidence="1">The sequence shown here is derived from an EMBL/GenBank/DDBJ whole genome shotgun (WGS) entry which is preliminary data.</text>
</comment>
<reference evidence="1" key="1">
    <citation type="submission" date="2021-06" db="EMBL/GenBank/DDBJ databases">
        <authorList>
            <person name="Kallberg Y."/>
            <person name="Tangrot J."/>
            <person name="Rosling A."/>
        </authorList>
    </citation>
    <scope>NUCLEOTIDE SEQUENCE</scope>
    <source>
        <strain evidence="1">AZ414A</strain>
    </source>
</reference>
<keyword evidence="2" id="KW-1185">Reference proteome</keyword>
<gene>
    <name evidence="1" type="ORF">DEBURN_LOCUS92</name>
</gene>
<evidence type="ECO:0000313" key="1">
    <source>
        <dbReference type="EMBL" id="CAG8432764.1"/>
    </source>
</evidence>
<protein>
    <submittedName>
        <fullName evidence="1">497_t:CDS:1</fullName>
    </submittedName>
</protein>
<organism evidence="1 2">
    <name type="scientific">Diversispora eburnea</name>
    <dbReference type="NCBI Taxonomy" id="1213867"/>
    <lineage>
        <taxon>Eukaryota</taxon>
        <taxon>Fungi</taxon>
        <taxon>Fungi incertae sedis</taxon>
        <taxon>Mucoromycota</taxon>
        <taxon>Glomeromycotina</taxon>
        <taxon>Glomeromycetes</taxon>
        <taxon>Diversisporales</taxon>
        <taxon>Diversisporaceae</taxon>
        <taxon>Diversispora</taxon>
    </lineage>
</organism>
<evidence type="ECO:0000313" key="2">
    <source>
        <dbReference type="Proteomes" id="UP000789706"/>
    </source>
</evidence>
<accession>A0A9N8YLY6</accession>
<dbReference type="AlphaFoldDB" id="A0A9N8YLY6"/>
<dbReference type="EMBL" id="CAJVPK010000003">
    <property type="protein sequence ID" value="CAG8432764.1"/>
    <property type="molecule type" value="Genomic_DNA"/>
</dbReference>
<dbReference type="Gene3D" id="3.40.50.300">
    <property type="entry name" value="P-loop containing nucleotide triphosphate hydrolases"/>
    <property type="match status" value="1"/>
</dbReference>
<name>A0A9N8YLY6_9GLOM</name>
<dbReference type="InterPro" id="IPR027417">
    <property type="entry name" value="P-loop_NTPase"/>
</dbReference>